<protein>
    <submittedName>
        <fullName evidence="1">Homeodomain-like protein</fullName>
    </submittedName>
</protein>
<reference evidence="1" key="1">
    <citation type="journal article" date="2022" name="Int. J. Mol. Sci.">
        <title>Draft Genome of Tanacetum Coccineum: Genomic Comparison of Closely Related Tanacetum-Family Plants.</title>
        <authorList>
            <person name="Yamashiro T."/>
            <person name="Shiraishi A."/>
            <person name="Nakayama K."/>
            <person name="Satake H."/>
        </authorList>
    </citation>
    <scope>NUCLEOTIDE SEQUENCE</scope>
</reference>
<keyword evidence="2" id="KW-1185">Reference proteome</keyword>
<comment type="caution">
    <text evidence="1">The sequence shown here is derived from an EMBL/GenBank/DDBJ whole genome shotgun (WGS) entry which is preliminary data.</text>
</comment>
<name>A0ABQ5IJ36_9ASTR</name>
<gene>
    <name evidence="1" type="ORF">Tco_1110033</name>
</gene>
<sequence length="283" mass="32409">MLRAMTPLWHRYSTPFRTLVNCNPSLTPVDIESKLGAGSDLVSGPILYSSLAGALSYLKVTRLDISYAVHQVCLYMHDLLESYFSALKWILRCDDSDDGEVLNELEGYDGLGSTRRNLVAFVKDVYVFVGSFTYITDFEVLEYIREFIVSDMTDVVMGKPFRKVTKLEYDCTKGLISFTGIFDNYTFQMPRTIPRNAYGKNKFIYKNCLNLGPEYQVDEILGWLLEEIHMTWAQLEKNRQDYDSTPKSLEEFCTVPGDGVAIPSDAVISYKRRRQNPHDSVRT</sequence>
<dbReference type="EMBL" id="BQNB010020794">
    <property type="protein sequence ID" value="GJT99694.1"/>
    <property type="molecule type" value="Genomic_DNA"/>
</dbReference>
<evidence type="ECO:0000313" key="2">
    <source>
        <dbReference type="Proteomes" id="UP001151760"/>
    </source>
</evidence>
<proteinExistence type="predicted"/>
<reference evidence="1" key="2">
    <citation type="submission" date="2022-01" db="EMBL/GenBank/DDBJ databases">
        <authorList>
            <person name="Yamashiro T."/>
            <person name="Shiraishi A."/>
            <person name="Satake H."/>
            <person name="Nakayama K."/>
        </authorList>
    </citation>
    <scope>NUCLEOTIDE SEQUENCE</scope>
</reference>
<accession>A0ABQ5IJ36</accession>
<evidence type="ECO:0000313" key="1">
    <source>
        <dbReference type="EMBL" id="GJT99694.1"/>
    </source>
</evidence>
<organism evidence="1 2">
    <name type="scientific">Tanacetum coccineum</name>
    <dbReference type="NCBI Taxonomy" id="301880"/>
    <lineage>
        <taxon>Eukaryota</taxon>
        <taxon>Viridiplantae</taxon>
        <taxon>Streptophyta</taxon>
        <taxon>Embryophyta</taxon>
        <taxon>Tracheophyta</taxon>
        <taxon>Spermatophyta</taxon>
        <taxon>Magnoliopsida</taxon>
        <taxon>eudicotyledons</taxon>
        <taxon>Gunneridae</taxon>
        <taxon>Pentapetalae</taxon>
        <taxon>asterids</taxon>
        <taxon>campanulids</taxon>
        <taxon>Asterales</taxon>
        <taxon>Asteraceae</taxon>
        <taxon>Asteroideae</taxon>
        <taxon>Anthemideae</taxon>
        <taxon>Anthemidinae</taxon>
        <taxon>Tanacetum</taxon>
    </lineage>
</organism>
<dbReference type="Proteomes" id="UP001151760">
    <property type="component" value="Unassembled WGS sequence"/>
</dbReference>